<dbReference type="Proteomes" id="UP000829196">
    <property type="component" value="Unassembled WGS sequence"/>
</dbReference>
<evidence type="ECO:0000313" key="2">
    <source>
        <dbReference type="EMBL" id="KAI0507053.1"/>
    </source>
</evidence>
<evidence type="ECO:0000256" key="1">
    <source>
        <dbReference type="SAM" id="MobiDB-lite"/>
    </source>
</evidence>
<dbReference type="AlphaFoldDB" id="A0A8T3B6M5"/>
<dbReference type="EMBL" id="JAGYWB010000010">
    <property type="protein sequence ID" value="KAI0507053.1"/>
    <property type="molecule type" value="Genomic_DNA"/>
</dbReference>
<protein>
    <submittedName>
        <fullName evidence="2">Uncharacterized protein</fullName>
    </submittedName>
</protein>
<reference evidence="2" key="1">
    <citation type="journal article" date="2022" name="Front. Genet.">
        <title>Chromosome-Scale Assembly of the Dendrobium nobile Genome Provides Insights Into the Molecular Mechanism of the Biosynthesis of the Medicinal Active Ingredient of Dendrobium.</title>
        <authorList>
            <person name="Xu Q."/>
            <person name="Niu S.-C."/>
            <person name="Li K.-L."/>
            <person name="Zheng P.-J."/>
            <person name="Zhang X.-J."/>
            <person name="Jia Y."/>
            <person name="Liu Y."/>
            <person name="Niu Y.-X."/>
            <person name="Yu L.-H."/>
            <person name="Chen D.-F."/>
            <person name="Zhang G.-Q."/>
        </authorList>
    </citation>
    <scope>NUCLEOTIDE SEQUENCE</scope>
    <source>
        <tissue evidence="2">Leaf</tissue>
    </source>
</reference>
<gene>
    <name evidence="2" type="ORF">KFK09_013171</name>
</gene>
<sequence>MENELGEAIKSVFSNVEHRIVTVAASSVVTSNSTGIKGAKQLPLAILSKLYLTSKPKQNGDKETRKSKPRGCLATGFKPNPAKRDLSAR</sequence>
<proteinExistence type="predicted"/>
<accession>A0A8T3B6M5</accession>
<comment type="caution">
    <text evidence="2">The sequence shown here is derived from an EMBL/GenBank/DDBJ whole genome shotgun (WGS) entry which is preliminary data.</text>
</comment>
<name>A0A8T3B6M5_DENNO</name>
<organism evidence="2 3">
    <name type="scientific">Dendrobium nobile</name>
    <name type="common">Orchid</name>
    <dbReference type="NCBI Taxonomy" id="94219"/>
    <lineage>
        <taxon>Eukaryota</taxon>
        <taxon>Viridiplantae</taxon>
        <taxon>Streptophyta</taxon>
        <taxon>Embryophyta</taxon>
        <taxon>Tracheophyta</taxon>
        <taxon>Spermatophyta</taxon>
        <taxon>Magnoliopsida</taxon>
        <taxon>Liliopsida</taxon>
        <taxon>Asparagales</taxon>
        <taxon>Orchidaceae</taxon>
        <taxon>Epidendroideae</taxon>
        <taxon>Malaxideae</taxon>
        <taxon>Dendrobiinae</taxon>
        <taxon>Dendrobium</taxon>
    </lineage>
</organism>
<keyword evidence="3" id="KW-1185">Reference proteome</keyword>
<evidence type="ECO:0000313" key="3">
    <source>
        <dbReference type="Proteomes" id="UP000829196"/>
    </source>
</evidence>
<feature type="region of interest" description="Disordered" evidence="1">
    <location>
        <begin position="55"/>
        <end position="89"/>
    </location>
</feature>